<feature type="transmembrane region" description="Helical" evidence="8">
    <location>
        <begin position="396"/>
        <end position="417"/>
    </location>
</feature>
<sequence length="460" mass="50462">MQNKGVIIVIISAAFLFTFSQFLLITAYPTIMKEFNVNTTQVQWLTTASLLTTIIFIPLTGYLADKFSSRSLVIFSLGCLVLGTLIGCLSVAFSQLIFSRVVQSIGGGMMLPLVQIILLTVFPYERRGFAMGLLGAVVNVAPASAPALSGIIIDLLDWRALYWVLLPLACAVLLLAFIVMKDVLGKKDTKLDLFSIMLSALGFSFFVFGLSNISVVGFINVMVIIPLLIGIFTLFLFVRRQLLLRTPVLNLRLISNSTFRLTTFLIFINMMLLLSMETLLPMFSQEVLGTSAFLSGLLLVPGTIILSVVTFISGNLYDQYGGKKIALMGFSLTFTSLILMITIGMESSPYWIMIFFCVFMMGFGFTLMPLVTVSMNALENTDISHGSAIINTVRQFGLIFGIIVFSSIVSMTTSVMGTPYEVGAYWGTTYAFILMAIFALIGLILACFLKEENKAANHAT</sequence>
<evidence type="ECO:0000256" key="4">
    <source>
        <dbReference type="ARBA" id="ARBA00022475"/>
    </source>
</evidence>
<feature type="transmembrane region" description="Helical" evidence="8">
    <location>
        <begin position="129"/>
        <end position="148"/>
    </location>
</feature>
<dbReference type="PANTHER" id="PTHR42718">
    <property type="entry name" value="MAJOR FACILITATOR SUPERFAMILY MULTIDRUG TRANSPORTER MFSC"/>
    <property type="match status" value="1"/>
</dbReference>
<keyword evidence="11" id="KW-1185">Reference proteome</keyword>
<feature type="transmembrane region" description="Helical" evidence="8">
    <location>
        <begin position="43"/>
        <end position="64"/>
    </location>
</feature>
<gene>
    <name evidence="10" type="ORF">J2S11_002387</name>
</gene>
<feature type="transmembrane region" description="Helical" evidence="8">
    <location>
        <begin position="259"/>
        <end position="280"/>
    </location>
</feature>
<dbReference type="InterPro" id="IPR020846">
    <property type="entry name" value="MFS_dom"/>
</dbReference>
<dbReference type="PANTHER" id="PTHR42718:SF9">
    <property type="entry name" value="MAJOR FACILITATOR SUPERFAMILY MULTIDRUG TRANSPORTER MFSC"/>
    <property type="match status" value="1"/>
</dbReference>
<dbReference type="PROSITE" id="PS50850">
    <property type="entry name" value="MFS"/>
    <property type="match status" value="1"/>
</dbReference>
<evidence type="ECO:0000256" key="5">
    <source>
        <dbReference type="ARBA" id="ARBA00022692"/>
    </source>
</evidence>
<dbReference type="InterPro" id="IPR036259">
    <property type="entry name" value="MFS_trans_sf"/>
</dbReference>
<feature type="transmembrane region" description="Helical" evidence="8">
    <location>
        <begin position="160"/>
        <end position="179"/>
    </location>
</feature>
<organism evidence="10 11">
    <name type="scientific">Caldalkalibacillus horti</name>
    <dbReference type="NCBI Taxonomy" id="77523"/>
    <lineage>
        <taxon>Bacteria</taxon>
        <taxon>Bacillati</taxon>
        <taxon>Bacillota</taxon>
        <taxon>Bacilli</taxon>
        <taxon>Bacillales</taxon>
        <taxon>Bacillaceae</taxon>
        <taxon>Caldalkalibacillus</taxon>
    </lineage>
</organism>
<feature type="transmembrane region" description="Helical" evidence="8">
    <location>
        <begin position="217"/>
        <end position="238"/>
    </location>
</feature>
<comment type="subcellular location">
    <subcellularLocation>
        <location evidence="1">Cell membrane</location>
        <topology evidence="1">Multi-pass membrane protein</topology>
    </subcellularLocation>
</comment>
<evidence type="ECO:0000313" key="11">
    <source>
        <dbReference type="Proteomes" id="UP001235840"/>
    </source>
</evidence>
<evidence type="ECO:0000313" key="10">
    <source>
        <dbReference type="EMBL" id="MDQ0166483.1"/>
    </source>
</evidence>
<comment type="similarity">
    <text evidence="2">Belongs to the major facilitator superfamily. EmrB family.</text>
</comment>
<dbReference type="Gene3D" id="1.20.1250.20">
    <property type="entry name" value="MFS general substrate transporter like domains"/>
    <property type="match status" value="1"/>
</dbReference>
<dbReference type="SUPFAM" id="SSF103473">
    <property type="entry name" value="MFS general substrate transporter"/>
    <property type="match status" value="1"/>
</dbReference>
<evidence type="ECO:0000256" key="7">
    <source>
        <dbReference type="ARBA" id="ARBA00023136"/>
    </source>
</evidence>
<evidence type="ECO:0000256" key="2">
    <source>
        <dbReference type="ARBA" id="ARBA00008537"/>
    </source>
</evidence>
<dbReference type="Proteomes" id="UP001235840">
    <property type="component" value="Unassembled WGS sequence"/>
</dbReference>
<dbReference type="PRINTS" id="PR01036">
    <property type="entry name" value="TCRTETB"/>
</dbReference>
<feature type="transmembrane region" description="Helical" evidence="8">
    <location>
        <begin position="71"/>
        <end position="98"/>
    </location>
</feature>
<evidence type="ECO:0000256" key="6">
    <source>
        <dbReference type="ARBA" id="ARBA00022989"/>
    </source>
</evidence>
<dbReference type="InterPro" id="IPR011701">
    <property type="entry name" value="MFS"/>
</dbReference>
<feature type="transmembrane region" description="Helical" evidence="8">
    <location>
        <begin position="191"/>
        <end position="211"/>
    </location>
</feature>
<protein>
    <submittedName>
        <fullName evidence="10">EmrB/QacA subfamily drug resistance transporter</fullName>
    </submittedName>
</protein>
<feature type="transmembrane region" description="Helical" evidence="8">
    <location>
        <begin position="325"/>
        <end position="344"/>
    </location>
</feature>
<keyword evidence="6 8" id="KW-1133">Transmembrane helix</keyword>
<keyword evidence="3" id="KW-0813">Transport</keyword>
<proteinExistence type="inferred from homology"/>
<evidence type="ECO:0000256" key="8">
    <source>
        <dbReference type="SAM" id="Phobius"/>
    </source>
</evidence>
<evidence type="ECO:0000259" key="9">
    <source>
        <dbReference type="PROSITE" id="PS50850"/>
    </source>
</evidence>
<keyword evidence="4" id="KW-1003">Cell membrane</keyword>
<feature type="transmembrane region" description="Helical" evidence="8">
    <location>
        <begin position="350"/>
        <end position="375"/>
    </location>
</feature>
<feature type="transmembrane region" description="Helical" evidence="8">
    <location>
        <begin position="292"/>
        <end position="313"/>
    </location>
</feature>
<dbReference type="NCBIfam" id="TIGR00711">
    <property type="entry name" value="efflux_EmrB"/>
    <property type="match status" value="1"/>
</dbReference>
<keyword evidence="5 8" id="KW-0812">Transmembrane</keyword>
<feature type="domain" description="Major facilitator superfamily (MFS) profile" evidence="9">
    <location>
        <begin position="6"/>
        <end position="454"/>
    </location>
</feature>
<feature type="transmembrane region" description="Helical" evidence="8">
    <location>
        <begin position="104"/>
        <end position="122"/>
    </location>
</feature>
<name>A0ABT9VZP7_9BACI</name>
<dbReference type="Pfam" id="PF07690">
    <property type="entry name" value="MFS_1"/>
    <property type="match status" value="1"/>
</dbReference>
<keyword evidence="7 8" id="KW-0472">Membrane</keyword>
<evidence type="ECO:0000256" key="1">
    <source>
        <dbReference type="ARBA" id="ARBA00004651"/>
    </source>
</evidence>
<comment type="caution">
    <text evidence="10">The sequence shown here is derived from an EMBL/GenBank/DDBJ whole genome shotgun (WGS) entry which is preliminary data.</text>
</comment>
<reference evidence="10 11" key="1">
    <citation type="submission" date="2023-07" db="EMBL/GenBank/DDBJ databases">
        <title>Genomic Encyclopedia of Type Strains, Phase IV (KMG-IV): sequencing the most valuable type-strain genomes for metagenomic binning, comparative biology and taxonomic classification.</title>
        <authorList>
            <person name="Goeker M."/>
        </authorList>
    </citation>
    <scope>NUCLEOTIDE SEQUENCE [LARGE SCALE GENOMIC DNA]</scope>
    <source>
        <strain evidence="10 11">DSM 12751</strain>
    </source>
</reference>
<feature type="transmembrane region" description="Helical" evidence="8">
    <location>
        <begin position="429"/>
        <end position="449"/>
    </location>
</feature>
<evidence type="ECO:0000256" key="3">
    <source>
        <dbReference type="ARBA" id="ARBA00022448"/>
    </source>
</evidence>
<dbReference type="EMBL" id="JAUSTY010000009">
    <property type="protein sequence ID" value="MDQ0166483.1"/>
    <property type="molecule type" value="Genomic_DNA"/>
</dbReference>
<feature type="transmembrane region" description="Helical" evidence="8">
    <location>
        <begin position="7"/>
        <end position="31"/>
    </location>
</feature>
<dbReference type="RefSeq" id="WP_307394728.1">
    <property type="nucleotide sequence ID" value="NZ_BAAADK010000045.1"/>
</dbReference>
<dbReference type="InterPro" id="IPR004638">
    <property type="entry name" value="EmrB-like"/>
</dbReference>
<dbReference type="Gene3D" id="1.20.1720.10">
    <property type="entry name" value="Multidrug resistance protein D"/>
    <property type="match status" value="1"/>
</dbReference>
<accession>A0ABT9VZP7</accession>